<sequence>MFKNIRLVKQLSGVSQRKYGSFRRTRLFRASSSVLPLPDVEVTCQSICCSATLRTKTNEALSNSASPNQSTGNPPDPPDPPIGDNKTKRNAFLAVGLIVLAATVYKFSPSSKSSPTDVSTENKSKKKREFQRPREQVKVPATSDNIPDEIPYLLVGGGTASFSAFRAIKSHDPTAKVLVIGNEPYYPYMRPPLSKEIWYSDNDPSNLTFKQWNGTERSLYYEPEDFYTKIEDLEKDAGGVSVARGWTIVKVDPNERKAILEDGKEIKYEKCLIATGGKPKNLPVFAEASDEIKNKITLFRNVFDYEELCELVNAKPEAIAIIGGGFLGSELACAIAKKGRDKNVKIHQIFRENGNMGKILPAYLSAWTSKKVEKEGVLVHKNSEPQSVSLTNKGQLNLKLSSGEEITVDHIVVAVGIEPNTDLAKTSKLEVDKDYGGFLVNAELEARTDLYAAGDCACFYDPDLGRRRVEHHDHAVVSGRLAGENMTGASKPYWHQSMFWSDIGPEVGFEAIGIIDSSLPTVGVYALEVEEDSREASSEDEKDNSEKSVSAIKPDIKVVSKDNVPDEKFDKGVIFYLKDGIIVGMVLWNIFNRMMVARQILKEQRQFEDLNEVAKLFNIHKD</sequence>
<feature type="region of interest" description="Disordered" evidence="12">
    <location>
        <begin position="108"/>
        <end position="143"/>
    </location>
</feature>
<accession>A0AAI8UUR0</accession>
<evidence type="ECO:0000313" key="16">
    <source>
        <dbReference type="Proteomes" id="UP001152759"/>
    </source>
</evidence>
<evidence type="ECO:0008006" key="17">
    <source>
        <dbReference type="Google" id="ProtNLM"/>
    </source>
</evidence>
<gene>
    <name evidence="15" type="ORF">BEMITA_LOCUS86</name>
</gene>
<dbReference type="PRINTS" id="PR00368">
    <property type="entry name" value="FADPNR"/>
</dbReference>
<feature type="compositionally biased region" description="Polar residues" evidence="12">
    <location>
        <begin position="60"/>
        <end position="73"/>
    </location>
</feature>
<evidence type="ECO:0000256" key="6">
    <source>
        <dbReference type="ARBA" id="ARBA00022827"/>
    </source>
</evidence>
<dbReference type="SUPFAM" id="SSF51905">
    <property type="entry name" value="FAD/NAD(P)-binding domain"/>
    <property type="match status" value="1"/>
</dbReference>
<comment type="caution">
    <text evidence="15">The sequence shown here is derived from an EMBL/GenBank/DDBJ whole genome shotgun (WGS) entry which is preliminary data.</text>
</comment>
<dbReference type="Gene3D" id="3.50.50.60">
    <property type="entry name" value="FAD/NAD(P)-binding domain"/>
    <property type="match status" value="2"/>
</dbReference>
<evidence type="ECO:0000256" key="7">
    <source>
        <dbReference type="ARBA" id="ARBA00022946"/>
    </source>
</evidence>
<dbReference type="PRINTS" id="PR00411">
    <property type="entry name" value="PNDRDTASEI"/>
</dbReference>
<proteinExistence type="inferred from homology"/>
<dbReference type="Gene3D" id="3.30.390.30">
    <property type="match status" value="1"/>
</dbReference>
<name>A0AAI8UUR0_BEMTA</name>
<evidence type="ECO:0000256" key="12">
    <source>
        <dbReference type="SAM" id="MobiDB-lite"/>
    </source>
</evidence>
<feature type="domain" description="Mitochondrial apoptosis-inducing factor C-terminal" evidence="14">
    <location>
        <begin position="482"/>
        <end position="603"/>
    </location>
</feature>
<dbReference type="GO" id="GO:0016174">
    <property type="term" value="F:NAD(P)H oxidase H2O2-forming activity"/>
    <property type="evidence" value="ECO:0007669"/>
    <property type="project" value="TreeGrafter"/>
</dbReference>
<keyword evidence="10" id="KW-0496">Mitochondrion</keyword>
<dbReference type="PANTHER" id="PTHR43557:SF4">
    <property type="entry name" value="APOPTOSIS-INDUCING FACTOR 1, MITOCHONDRIAL"/>
    <property type="match status" value="1"/>
</dbReference>
<keyword evidence="8" id="KW-0560">Oxidoreductase</keyword>
<evidence type="ECO:0000256" key="8">
    <source>
        <dbReference type="ARBA" id="ARBA00023002"/>
    </source>
</evidence>
<evidence type="ECO:0000256" key="9">
    <source>
        <dbReference type="ARBA" id="ARBA00023027"/>
    </source>
</evidence>
<comment type="cofactor">
    <cofactor evidence="1">
        <name>FAD</name>
        <dbReference type="ChEBI" id="CHEBI:57692"/>
    </cofactor>
</comment>
<dbReference type="InterPro" id="IPR050446">
    <property type="entry name" value="FAD-oxidoreductase/Apoptosis"/>
</dbReference>
<keyword evidence="7" id="KW-0809">Transit peptide</keyword>
<dbReference type="SUPFAM" id="SSF55424">
    <property type="entry name" value="FAD/NAD-linked reductases, dimerisation (C-terminal) domain"/>
    <property type="match status" value="1"/>
</dbReference>
<dbReference type="GO" id="GO:0005739">
    <property type="term" value="C:mitochondrion"/>
    <property type="evidence" value="ECO:0007669"/>
    <property type="project" value="UniProtKB-SubCell"/>
</dbReference>
<dbReference type="SMART" id="SM01353">
    <property type="entry name" value="AIF_C"/>
    <property type="match status" value="1"/>
</dbReference>
<protein>
    <recommendedName>
        <fullName evidence="17">Apoptosis-inducing factor 1, mitochondrial</fullName>
    </recommendedName>
</protein>
<evidence type="ECO:0000256" key="4">
    <source>
        <dbReference type="ARBA" id="ARBA00022630"/>
    </source>
</evidence>
<dbReference type="InterPro" id="IPR036188">
    <property type="entry name" value="FAD/NAD-bd_sf"/>
</dbReference>
<evidence type="ECO:0000256" key="5">
    <source>
        <dbReference type="ARBA" id="ARBA00022703"/>
    </source>
</evidence>
<evidence type="ECO:0000256" key="11">
    <source>
        <dbReference type="ARBA" id="ARBA00047786"/>
    </source>
</evidence>
<dbReference type="EMBL" id="CAKKNF020000007">
    <property type="protein sequence ID" value="CAH0746937.1"/>
    <property type="molecule type" value="Genomic_DNA"/>
</dbReference>
<organism evidence="15 16">
    <name type="scientific">Bemisia tabaci</name>
    <name type="common">Sweetpotato whitefly</name>
    <name type="synonym">Aleurodes tabaci</name>
    <dbReference type="NCBI Taxonomy" id="7038"/>
    <lineage>
        <taxon>Eukaryota</taxon>
        <taxon>Metazoa</taxon>
        <taxon>Ecdysozoa</taxon>
        <taxon>Arthropoda</taxon>
        <taxon>Hexapoda</taxon>
        <taxon>Insecta</taxon>
        <taxon>Pterygota</taxon>
        <taxon>Neoptera</taxon>
        <taxon>Paraneoptera</taxon>
        <taxon>Hemiptera</taxon>
        <taxon>Sternorrhyncha</taxon>
        <taxon>Aleyrodoidea</taxon>
        <taxon>Aleyrodidae</taxon>
        <taxon>Aleyrodinae</taxon>
        <taxon>Bemisia</taxon>
    </lineage>
</organism>
<evidence type="ECO:0000259" key="14">
    <source>
        <dbReference type="Pfam" id="PF14721"/>
    </source>
</evidence>
<dbReference type="InterPro" id="IPR023753">
    <property type="entry name" value="FAD/NAD-binding_dom"/>
</dbReference>
<reference evidence="15" key="1">
    <citation type="submission" date="2021-12" db="EMBL/GenBank/DDBJ databases">
        <authorList>
            <person name="King R."/>
        </authorList>
    </citation>
    <scope>NUCLEOTIDE SEQUENCE</scope>
</reference>
<dbReference type="GO" id="GO:0006915">
    <property type="term" value="P:apoptotic process"/>
    <property type="evidence" value="ECO:0007669"/>
    <property type="project" value="UniProtKB-KW"/>
</dbReference>
<keyword evidence="5" id="KW-0053">Apoptosis</keyword>
<dbReference type="Proteomes" id="UP001152759">
    <property type="component" value="Unassembled WGS sequence"/>
</dbReference>
<dbReference type="AlphaFoldDB" id="A0AAI8UUR0"/>
<dbReference type="GO" id="GO:0046983">
    <property type="term" value="F:protein dimerization activity"/>
    <property type="evidence" value="ECO:0007669"/>
    <property type="project" value="InterPro"/>
</dbReference>
<evidence type="ECO:0000313" key="15">
    <source>
        <dbReference type="EMBL" id="CAH0746937.1"/>
    </source>
</evidence>
<dbReference type="InterPro" id="IPR016156">
    <property type="entry name" value="FAD/NAD-linked_Rdtase_dimer_sf"/>
</dbReference>
<feature type="domain" description="FAD/NAD(P)-binding" evidence="13">
    <location>
        <begin position="153"/>
        <end position="478"/>
    </location>
</feature>
<evidence type="ECO:0000256" key="3">
    <source>
        <dbReference type="ARBA" id="ARBA00006442"/>
    </source>
</evidence>
<comment type="similarity">
    <text evidence="3">Belongs to the FAD-dependent oxidoreductase family.</text>
</comment>
<evidence type="ECO:0000256" key="10">
    <source>
        <dbReference type="ARBA" id="ARBA00023128"/>
    </source>
</evidence>
<comment type="subcellular location">
    <subcellularLocation>
        <location evidence="2">Mitochondrion</location>
    </subcellularLocation>
</comment>
<dbReference type="InterPro" id="IPR029324">
    <property type="entry name" value="AIF_C"/>
</dbReference>
<evidence type="ECO:0000259" key="13">
    <source>
        <dbReference type="Pfam" id="PF07992"/>
    </source>
</evidence>
<feature type="region of interest" description="Disordered" evidence="12">
    <location>
        <begin position="60"/>
        <end position="86"/>
    </location>
</feature>
<comment type="catalytic activity">
    <reaction evidence="11">
        <text>A + NADH + H(+) = AH2 + NAD(+)</text>
        <dbReference type="Rhea" id="RHEA:11356"/>
        <dbReference type="ChEBI" id="CHEBI:13193"/>
        <dbReference type="ChEBI" id="CHEBI:15378"/>
        <dbReference type="ChEBI" id="CHEBI:17499"/>
        <dbReference type="ChEBI" id="CHEBI:57540"/>
        <dbReference type="ChEBI" id="CHEBI:57945"/>
    </reaction>
</comment>
<keyword evidence="4" id="KW-0285">Flavoprotein</keyword>
<evidence type="ECO:0000256" key="2">
    <source>
        <dbReference type="ARBA" id="ARBA00004173"/>
    </source>
</evidence>
<evidence type="ECO:0000256" key="1">
    <source>
        <dbReference type="ARBA" id="ARBA00001974"/>
    </source>
</evidence>
<dbReference type="GO" id="GO:0071949">
    <property type="term" value="F:FAD binding"/>
    <property type="evidence" value="ECO:0007669"/>
    <property type="project" value="TreeGrafter"/>
</dbReference>
<dbReference type="PANTHER" id="PTHR43557">
    <property type="entry name" value="APOPTOSIS-INDUCING FACTOR 1"/>
    <property type="match status" value="1"/>
</dbReference>
<keyword evidence="9" id="KW-0520">NAD</keyword>
<dbReference type="GO" id="GO:0033108">
    <property type="term" value="P:mitochondrial respiratory chain complex assembly"/>
    <property type="evidence" value="ECO:0007669"/>
    <property type="project" value="TreeGrafter"/>
</dbReference>
<keyword evidence="16" id="KW-1185">Reference proteome</keyword>
<dbReference type="Pfam" id="PF07992">
    <property type="entry name" value="Pyr_redox_2"/>
    <property type="match status" value="1"/>
</dbReference>
<dbReference type="Pfam" id="PF14721">
    <property type="entry name" value="AIF_C"/>
    <property type="match status" value="1"/>
</dbReference>
<keyword evidence="6" id="KW-0274">FAD</keyword>